<dbReference type="RefSeq" id="WP_089415441.1">
    <property type="nucleotide sequence ID" value="NZ_CP022423.1"/>
</dbReference>
<reference evidence="3 4" key="1">
    <citation type="submission" date="2017-07" db="EMBL/GenBank/DDBJ databases">
        <title>Complete Genome Sequence of the cosmetic ferment Vitreoscilla filiformis (ATCC15551).</title>
        <authorList>
            <person name="Contreras S."/>
            <person name="Sagory-Zalkind P."/>
            <person name="Blanquart H."/>
            <person name="Iltis A."/>
            <person name="Morand S.C."/>
        </authorList>
    </citation>
    <scope>NUCLEOTIDE SEQUENCE [LARGE SCALE GENOMIC DNA]</scope>
    <source>
        <strain evidence="3 4">ATCC 15551</strain>
    </source>
</reference>
<dbReference type="KEGG" id="vff:VITFI_CDS0237"/>
<proteinExistence type="predicted"/>
<evidence type="ECO:0000313" key="4">
    <source>
        <dbReference type="Proteomes" id="UP000199729"/>
    </source>
</evidence>
<dbReference type="SUPFAM" id="SSF159888">
    <property type="entry name" value="YdhG-like"/>
    <property type="match status" value="1"/>
</dbReference>
<feature type="compositionally biased region" description="Low complexity" evidence="1">
    <location>
        <begin position="134"/>
        <end position="144"/>
    </location>
</feature>
<protein>
    <recommendedName>
        <fullName evidence="2">YdhG-like domain-containing protein</fullName>
    </recommendedName>
</protein>
<gene>
    <name evidence="3" type="ORF">VITFI_CDS0237</name>
</gene>
<dbReference type="EMBL" id="CP022423">
    <property type="protein sequence ID" value="ASM76016.1"/>
    <property type="molecule type" value="Genomic_DNA"/>
</dbReference>
<dbReference type="InterPro" id="IPR014922">
    <property type="entry name" value="YdhG-like"/>
</dbReference>
<dbReference type="Proteomes" id="UP000199729">
    <property type="component" value="Chromosome"/>
</dbReference>
<evidence type="ECO:0000259" key="2">
    <source>
        <dbReference type="Pfam" id="PF08818"/>
    </source>
</evidence>
<feature type="domain" description="YdhG-like" evidence="2">
    <location>
        <begin position="22"/>
        <end position="112"/>
    </location>
</feature>
<accession>A0A221KAI5</accession>
<organism evidence="3 4">
    <name type="scientific">Vitreoscilla filiformis</name>
    <dbReference type="NCBI Taxonomy" id="63"/>
    <lineage>
        <taxon>Bacteria</taxon>
        <taxon>Pseudomonadati</taxon>
        <taxon>Pseudomonadota</taxon>
        <taxon>Betaproteobacteria</taxon>
        <taxon>Neisseriales</taxon>
        <taxon>Neisseriaceae</taxon>
        <taxon>Vitreoscilla</taxon>
    </lineage>
</organism>
<evidence type="ECO:0000256" key="1">
    <source>
        <dbReference type="SAM" id="MobiDB-lite"/>
    </source>
</evidence>
<dbReference type="OrthoDB" id="7619808at2"/>
<dbReference type="AlphaFoldDB" id="A0A221KAI5"/>
<feature type="region of interest" description="Disordered" evidence="1">
    <location>
        <begin position="123"/>
        <end position="144"/>
    </location>
</feature>
<evidence type="ECO:0000313" key="3">
    <source>
        <dbReference type="EMBL" id="ASM76016.1"/>
    </source>
</evidence>
<name>A0A221KAI5_VITFI</name>
<dbReference type="Gene3D" id="3.90.1150.200">
    <property type="match status" value="1"/>
</dbReference>
<keyword evidence="4" id="KW-1185">Reference proteome</keyword>
<dbReference type="Pfam" id="PF08818">
    <property type="entry name" value="DUF1801"/>
    <property type="match status" value="1"/>
</dbReference>
<sequence>MRSAARPKALVAAWFDFLTPGQRPTCEALQAAIRNAAPDVMEAVKWGNLVFSVHDVVFAAIVPHKAHANLQIFNGSQLPPGLPPLDGVGRGPRTLRCRFTQPVDRVAVEMVISASAALARRLGQSRPPRGGGFFSSSEGSPDSM</sequence>